<reference evidence="1 2" key="1">
    <citation type="submission" date="2018-09" db="EMBL/GenBank/DDBJ databases">
        <authorList>
            <person name="Grouzdev D.S."/>
            <person name="Krutkina M.S."/>
        </authorList>
    </citation>
    <scope>NUCLEOTIDE SEQUENCE [LARGE SCALE GENOMIC DNA]</scope>
    <source>
        <strain evidence="1 2">RmlP001</strain>
    </source>
</reference>
<organism evidence="1 2">
    <name type="scientific">Lichenibacterium ramalinae</name>
    <dbReference type="NCBI Taxonomy" id="2316527"/>
    <lineage>
        <taxon>Bacteria</taxon>
        <taxon>Pseudomonadati</taxon>
        <taxon>Pseudomonadota</taxon>
        <taxon>Alphaproteobacteria</taxon>
        <taxon>Hyphomicrobiales</taxon>
        <taxon>Lichenihabitantaceae</taxon>
        <taxon>Lichenibacterium</taxon>
    </lineage>
</organism>
<sequence length="69" mass="7903">MEVVMRYAKPDAILARARPPRAETRTIAGEACATGIETRNHIRQMYDLIDDTRRMVEASWEAVKRCPTL</sequence>
<protein>
    <submittedName>
        <fullName evidence="1">Uncharacterized protein</fullName>
    </submittedName>
</protein>
<name>A0A4Q2R7D5_9HYPH</name>
<evidence type="ECO:0000313" key="1">
    <source>
        <dbReference type="EMBL" id="RYB01310.1"/>
    </source>
</evidence>
<gene>
    <name evidence="1" type="ORF">D3272_26815</name>
</gene>
<accession>A0A4Q2R7D5</accession>
<dbReference type="EMBL" id="QYBC01000053">
    <property type="protein sequence ID" value="RYB01310.1"/>
    <property type="molecule type" value="Genomic_DNA"/>
</dbReference>
<dbReference type="Proteomes" id="UP000289411">
    <property type="component" value="Unassembled WGS sequence"/>
</dbReference>
<evidence type="ECO:0000313" key="2">
    <source>
        <dbReference type="Proteomes" id="UP000289411"/>
    </source>
</evidence>
<reference evidence="1 2" key="2">
    <citation type="submission" date="2019-02" db="EMBL/GenBank/DDBJ databases">
        <title>'Lichenibacterium ramalinii' gen. nov. sp. nov., 'Lichenibacterium minor' gen. nov. sp. nov.</title>
        <authorList>
            <person name="Pankratov T."/>
        </authorList>
    </citation>
    <scope>NUCLEOTIDE SEQUENCE [LARGE SCALE GENOMIC DNA]</scope>
    <source>
        <strain evidence="1 2">RmlP001</strain>
    </source>
</reference>
<dbReference type="AlphaFoldDB" id="A0A4Q2R7D5"/>
<keyword evidence="2" id="KW-1185">Reference proteome</keyword>
<proteinExistence type="predicted"/>
<comment type="caution">
    <text evidence="1">The sequence shown here is derived from an EMBL/GenBank/DDBJ whole genome shotgun (WGS) entry which is preliminary data.</text>
</comment>